<dbReference type="Proteomes" id="UP001595872">
    <property type="component" value="Unassembled WGS sequence"/>
</dbReference>
<keyword evidence="2" id="KW-1185">Reference proteome</keyword>
<sequence>MTQGPAERPPAGYGPWPYDQARYDQLVQWMGTAMASLAPSGWRRVDLRVAMAGGASRAALAVVMADGSVREFQAPREFLGVAAELRSMMYRPGAGTWFGMRFMLEPPGAYRTWFDADLDPGLGGEAYRRDLAAFPRDWLPVWLGGAPRSVDRTLTPDEQQQLLGDITQLLGLFLPSGWAESVVRYAPDGSSVQVTGLDGRTVTFAAPPALDEMFAVLKQGASEPWTSATLRLTFPDVHEITYETAPRHEGLRLAGPALPPDGETRPDVPDDERDALVQYLERAPIVLAARSLDTDELDSERAQRVPLTFHTDGTWVWSGAVGYYLKAHGVAPDPELVAHARGNGFRPPEVDDATRGAAVALIRT</sequence>
<organism evidence="1 2">
    <name type="scientific">Actinomadura gamaensis</name>
    <dbReference type="NCBI Taxonomy" id="1763541"/>
    <lineage>
        <taxon>Bacteria</taxon>
        <taxon>Bacillati</taxon>
        <taxon>Actinomycetota</taxon>
        <taxon>Actinomycetes</taxon>
        <taxon>Streptosporangiales</taxon>
        <taxon>Thermomonosporaceae</taxon>
        <taxon>Actinomadura</taxon>
    </lineage>
</organism>
<reference evidence="2" key="1">
    <citation type="journal article" date="2019" name="Int. J. Syst. Evol. Microbiol.">
        <title>The Global Catalogue of Microorganisms (GCM) 10K type strain sequencing project: providing services to taxonomists for standard genome sequencing and annotation.</title>
        <authorList>
            <consortium name="The Broad Institute Genomics Platform"/>
            <consortium name="The Broad Institute Genome Sequencing Center for Infectious Disease"/>
            <person name="Wu L."/>
            <person name="Ma J."/>
        </authorList>
    </citation>
    <scope>NUCLEOTIDE SEQUENCE [LARGE SCALE GENOMIC DNA]</scope>
    <source>
        <strain evidence="2">KLKA75</strain>
    </source>
</reference>
<dbReference type="InterPro" id="IPR036170">
    <property type="entry name" value="YezG-like_sf"/>
</dbReference>
<dbReference type="EMBL" id="JBHSIT010000016">
    <property type="protein sequence ID" value="MFC4913241.1"/>
    <property type="molecule type" value="Genomic_DNA"/>
</dbReference>
<accession>A0ABV9UBL5</accession>
<gene>
    <name evidence="1" type="ORF">ACFPCY_38500</name>
</gene>
<dbReference type="SUPFAM" id="SSF160424">
    <property type="entry name" value="BH3703-like"/>
    <property type="match status" value="1"/>
</dbReference>
<comment type="caution">
    <text evidence="1">The sequence shown here is derived from an EMBL/GenBank/DDBJ whole genome shotgun (WGS) entry which is preliminary data.</text>
</comment>
<protein>
    <submittedName>
        <fullName evidence="1">Uncharacterized protein</fullName>
    </submittedName>
</protein>
<evidence type="ECO:0000313" key="2">
    <source>
        <dbReference type="Proteomes" id="UP001595872"/>
    </source>
</evidence>
<name>A0ABV9UBL5_9ACTN</name>
<proteinExistence type="predicted"/>
<dbReference type="RefSeq" id="WP_378263973.1">
    <property type="nucleotide sequence ID" value="NZ_JBHSIT010000016.1"/>
</dbReference>
<evidence type="ECO:0000313" key="1">
    <source>
        <dbReference type="EMBL" id="MFC4913241.1"/>
    </source>
</evidence>